<feature type="transmembrane region" description="Helical" evidence="1">
    <location>
        <begin position="51"/>
        <end position="72"/>
    </location>
</feature>
<dbReference type="AlphaFoldDB" id="D4S2D2"/>
<evidence type="ECO:0000313" key="3">
    <source>
        <dbReference type="Proteomes" id="UP000006238"/>
    </source>
</evidence>
<sequence length="168" mass="19595">MIKMARLRMESLKYCVCMKSGYKIFYAICISVSFICALYICVFGLPKCKSLGNYLSTLFIAGFFLVITILGCNEVTKKVQVYKGKIIYRRMLKTIEYKPSEVYSSKENYVETDYRDELGGWTTTYDKVTTFYDSNEKKLFKFGMAYENVQKLEKTVANNRKSIKNMKK</sequence>
<feature type="transmembrane region" description="Helical" evidence="1">
    <location>
        <begin position="21"/>
        <end position="45"/>
    </location>
</feature>
<name>D4S2D2_9FIRM</name>
<dbReference type="EMBL" id="ABWN01000038">
    <property type="protein sequence ID" value="EFF67575.1"/>
    <property type="molecule type" value="Genomic_DNA"/>
</dbReference>
<gene>
    <name evidence="2" type="ORF">BUTYVIB_02254</name>
</gene>
<keyword evidence="1" id="KW-0472">Membrane</keyword>
<dbReference type="Proteomes" id="UP000006238">
    <property type="component" value="Unassembled WGS sequence"/>
</dbReference>
<evidence type="ECO:0000313" key="2">
    <source>
        <dbReference type="EMBL" id="EFF67575.1"/>
    </source>
</evidence>
<comment type="caution">
    <text evidence="2">The sequence shown here is derived from an EMBL/GenBank/DDBJ whole genome shotgun (WGS) entry which is preliminary data.</text>
</comment>
<evidence type="ECO:0000256" key="1">
    <source>
        <dbReference type="SAM" id="Phobius"/>
    </source>
</evidence>
<keyword evidence="1" id="KW-0812">Transmembrane</keyword>
<protein>
    <submittedName>
        <fullName evidence="2">Uncharacterized protein</fullName>
    </submittedName>
</protein>
<accession>D4S2D2</accession>
<keyword evidence="3" id="KW-1185">Reference proteome</keyword>
<keyword evidence="1" id="KW-1133">Transmembrane helix</keyword>
<organism evidence="2 3">
    <name type="scientific">Eshraghiella crossota DSM 2876</name>
    <dbReference type="NCBI Taxonomy" id="511680"/>
    <lineage>
        <taxon>Bacteria</taxon>
        <taxon>Bacillati</taxon>
        <taxon>Bacillota</taxon>
        <taxon>Clostridia</taxon>
        <taxon>Lachnospirales</taxon>
        <taxon>Lachnospiraceae</taxon>
        <taxon>Eshraghiella</taxon>
    </lineage>
</organism>
<proteinExistence type="predicted"/>
<dbReference type="HOGENOM" id="CLU_1561757_0_0_9"/>
<reference evidence="2 3" key="1">
    <citation type="submission" date="2010-02" db="EMBL/GenBank/DDBJ databases">
        <authorList>
            <person name="Weinstock G."/>
            <person name="Sodergren E."/>
            <person name="Clifton S."/>
            <person name="Fulton L."/>
            <person name="Fulton B."/>
            <person name="Courtney L."/>
            <person name="Fronick C."/>
            <person name="Harrison M."/>
            <person name="Strong C."/>
            <person name="Farmer C."/>
            <person name="Delahaunty K."/>
            <person name="Markovic C."/>
            <person name="Hall O."/>
            <person name="Minx P."/>
            <person name="Tomlinson C."/>
            <person name="Mitreva M."/>
            <person name="Nelson J."/>
            <person name="Hou S."/>
            <person name="Wollam A."/>
            <person name="Pepin K.H."/>
            <person name="Johnson M."/>
            <person name="Bhonagiri V."/>
            <person name="Zhang X."/>
            <person name="Suruliraj S."/>
            <person name="Warren W."/>
            <person name="Chinwalla A."/>
            <person name="Mardis E.R."/>
            <person name="Wilson R.K."/>
        </authorList>
    </citation>
    <scope>NUCLEOTIDE SEQUENCE [LARGE SCALE GENOMIC DNA]</scope>
    <source>
        <strain evidence="2 3">DSM 2876</strain>
    </source>
</reference>